<dbReference type="EMBL" id="BTSY01000005">
    <property type="protein sequence ID" value="GMT29018.1"/>
    <property type="molecule type" value="Genomic_DNA"/>
</dbReference>
<proteinExistence type="predicted"/>
<accession>A0AAV5WE92</accession>
<evidence type="ECO:0000313" key="2">
    <source>
        <dbReference type="Proteomes" id="UP001432322"/>
    </source>
</evidence>
<reference evidence="1" key="1">
    <citation type="submission" date="2023-10" db="EMBL/GenBank/DDBJ databases">
        <title>Genome assembly of Pristionchus species.</title>
        <authorList>
            <person name="Yoshida K."/>
            <person name="Sommer R.J."/>
        </authorList>
    </citation>
    <scope>NUCLEOTIDE SEQUENCE</scope>
    <source>
        <strain evidence="1">RS5133</strain>
    </source>
</reference>
<gene>
    <name evidence="1" type="ORF">PFISCL1PPCAC_20315</name>
</gene>
<dbReference type="AlphaFoldDB" id="A0AAV5WE92"/>
<sequence>TLFLLDSKSFSSCCTLAFLSAITVFKVDVDDSIRIFCCSDSSLVAANSFSRLSIRCMRSFGTSISD</sequence>
<protein>
    <submittedName>
        <fullName evidence="1">Uncharacterized protein</fullName>
    </submittedName>
</protein>
<feature type="non-terminal residue" evidence="1">
    <location>
        <position position="1"/>
    </location>
</feature>
<organism evidence="1 2">
    <name type="scientific">Pristionchus fissidentatus</name>
    <dbReference type="NCBI Taxonomy" id="1538716"/>
    <lineage>
        <taxon>Eukaryota</taxon>
        <taxon>Metazoa</taxon>
        <taxon>Ecdysozoa</taxon>
        <taxon>Nematoda</taxon>
        <taxon>Chromadorea</taxon>
        <taxon>Rhabditida</taxon>
        <taxon>Rhabditina</taxon>
        <taxon>Diplogasteromorpha</taxon>
        <taxon>Diplogasteroidea</taxon>
        <taxon>Neodiplogasteridae</taxon>
        <taxon>Pristionchus</taxon>
    </lineage>
</organism>
<keyword evidence="2" id="KW-1185">Reference proteome</keyword>
<dbReference type="Proteomes" id="UP001432322">
    <property type="component" value="Unassembled WGS sequence"/>
</dbReference>
<evidence type="ECO:0000313" key="1">
    <source>
        <dbReference type="EMBL" id="GMT29018.1"/>
    </source>
</evidence>
<comment type="caution">
    <text evidence="1">The sequence shown here is derived from an EMBL/GenBank/DDBJ whole genome shotgun (WGS) entry which is preliminary data.</text>
</comment>
<name>A0AAV5WE92_9BILA</name>